<keyword evidence="5" id="KW-1185">Reference proteome</keyword>
<dbReference type="InterPro" id="IPR007848">
    <property type="entry name" value="Small_mtfrase_dom"/>
</dbReference>
<dbReference type="PANTHER" id="PTHR47816">
    <property type="entry name" value="RIBOSOMAL RNA SMALL SUBUNIT METHYLTRANSFERASE C"/>
    <property type="match status" value="1"/>
</dbReference>
<dbReference type="CDD" id="cd02440">
    <property type="entry name" value="AdoMet_MTases"/>
    <property type="match status" value="1"/>
</dbReference>
<proteinExistence type="predicted"/>
<evidence type="ECO:0000256" key="2">
    <source>
        <dbReference type="ARBA" id="ARBA00022679"/>
    </source>
</evidence>
<dbReference type="Gene3D" id="3.40.50.150">
    <property type="entry name" value="Vaccinia Virus protein VP39"/>
    <property type="match status" value="1"/>
</dbReference>
<keyword evidence="1 4" id="KW-0489">Methyltransferase</keyword>
<dbReference type="STRING" id="1423777.FD46_GL002008"/>
<protein>
    <submittedName>
        <fullName evidence="4">16S RNA methylase</fullName>
    </submittedName>
</protein>
<name>A0A0R1M9Z4_9LACO</name>
<dbReference type="RefSeq" id="WP_057896811.1">
    <property type="nucleotide sequence ID" value="NZ_AZEH01000039.1"/>
</dbReference>
<dbReference type="SUPFAM" id="SSF53335">
    <property type="entry name" value="S-adenosyl-L-methionine-dependent methyltransferases"/>
    <property type="match status" value="1"/>
</dbReference>
<dbReference type="OrthoDB" id="9764961at2"/>
<dbReference type="InterPro" id="IPR029063">
    <property type="entry name" value="SAM-dependent_MTases_sf"/>
</dbReference>
<reference evidence="4 5" key="1">
    <citation type="journal article" date="2015" name="Genome Announc.">
        <title>Expanding the biotechnology potential of lactobacilli through comparative genomics of 213 strains and associated genera.</title>
        <authorList>
            <person name="Sun Z."/>
            <person name="Harris H.M."/>
            <person name="McCann A."/>
            <person name="Guo C."/>
            <person name="Argimon S."/>
            <person name="Zhang W."/>
            <person name="Yang X."/>
            <person name="Jeffery I.B."/>
            <person name="Cooney J.C."/>
            <person name="Kagawa T.F."/>
            <person name="Liu W."/>
            <person name="Song Y."/>
            <person name="Salvetti E."/>
            <person name="Wrobel A."/>
            <person name="Rasinkangas P."/>
            <person name="Parkhill J."/>
            <person name="Rea M.C."/>
            <person name="O'Sullivan O."/>
            <person name="Ritari J."/>
            <person name="Douillard F.P."/>
            <person name="Paul Ross R."/>
            <person name="Yang R."/>
            <person name="Briner A.E."/>
            <person name="Felis G.E."/>
            <person name="de Vos W.M."/>
            <person name="Barrangou R."/>
            <person name="Klaenhammer T.R."/>
            <person name="Caufield P.W."/>
            <person name="Cui Y."/>
            <person name="Zhang H."/>
            <person name="O'Toole P.W."/>
        </authorList>
    </citation>
    <scope>NUCLEOTIDE SEQUENCE [LARGE SCALE GENOMIC DNA]</scope>
    <source>
        <strain evidence="4 5">DSM 19972</strain>
    </source>
</reference>
<sequence length="203" mass="22780">MVNYYYSKNPEVKHQEKNWNFELLGKQLFFITDNGVFSKKTVDFGSRVLLENIPFSDLLQGPVLDVGCGYGPLGLAIAKKFPQKKVDMVDVNELALELAQKNALLNKVSNVKIWESNLYSNVAEKNYALILSNPPIRAGKRVVHEVLSDAFAHLMPGGKLIIVIQKKQGAPSARKKMEEIYGNNRVVGRNKGYFVLESTKINP</sequence>
<dbReference type="PANTHER" id="PTHR47816:SF4">
    <property type="entry name" value="RIBOSOMAL RNA SMALL SUBUNIT METHYLTRANSFERASE C"/>
    <property type="match status" value="1"/>
</dbReference>
<gene>
    <name evidence="4" type="ORF">FD46_GL002008</name>
</gene>
<evidence type="ECO:0000313" key="4">
    <source>
        <dbReference type="EMBL" id="KRL04870.1"/>
    </source>
</evidence>
<feature type="domain" description="Methyltransferase small" evidence="3">
    <location>
        <begin position="29"/>
        <end position="196"/>
    </location>
</feature>
<dbReference type="EMBL" id="AZEH01000039">
    <property type="protein sequence ID" value="KRL04870.1"/>
    <property type="molecule type" value="Genomic_DNA"/>
</dbReference>
<organism evidence="4 5">
    <name type="scientific">Liquorilactobacillus oeni DSM 19972</name>
    <dbReference type="NCBI Taxonomy" id="1423777"/>
    <lineage>
        <taxon>Bacteria</taxon>
        <taxon>Bacillati</taxon>
        <taxon>Bacillota</taxon>
        <taxon>Bacilli</taxon>
        <taxon>Lactobacillales</taxon>
        <taxon>Lactobacillaceae</taxon>
        <taxon>Liquorilactobacillus</taxon>
    </lineage>
</organism>
<dbReference type="GO" id="GO:0032259">
    <property type="term" value="P:methylation"/>
    <property type="evidence" value="ECO:0007669"/>
    <property type="project" value="UniProtKB-KW"/>
</dbReference>
<dbReference type="Proteomes" id="UP000051686">
    <property type="component" value="Unassembled WGS sequence"/>
</dbReference>
<dbReference type="Pfam" id="PF05175">
    <property type="entry name" value="MTS"/>
    <property type="match status" value="1"/>
</dbReference>
<accession>A0A0R1M9Z4</accession>
<dbReference type="AlphaFoldDB" id="A0A0R1M9Z4"/>
<keyword evidence="2" id="KW-0808">Transferase</keyword>
<dbReference type="PATRIC" id="fig|1423777.3.peg.2065"/>
<dbReference type="GO" id="GO:0008757">
    <property type="term" value="F:S-adenosylmethionine-dependent methyltransferase activity"/>
    <property type="evidence" value="ECO:0007669"/>
    <property type="project" value="InterPro"/>
</dbReference>
<dbReference type="InterPro" id="IPR046977">
    <property type="entry name" value="RsmC/RlmG"/>
</dbReference>
<evidence type="ECO:0000256" key="1">
    <source>
        <dbReference type="ARBA" id="ARBA00022603"/>
    </source>
</evidence>
<evidence type="ECO:0000313" key="5">
    <source>
        <dbReference type="Proteomes" id="UP000051686"/>
    </source>
</evidence>
<evidence type="ECO:0000259" key="3">
    <source>
        <dbReference type="Pfam" id="PF05175"/>
    </source>
</evidence>
<comment type="caution">
    <text evidence="4">The sequence shown here is derived from an EMBL/GenBank/DDBJ whole genome shotgun (WGS) entry which is preliminary data.</text>
</comment>